<gene>
    <name evidence="1" type="ORF">HPB50_024164</name>
</gene>
<reference evidence="1" key="1">
    <citation type="submission" date="2020-05" db="EMBL/GenBank/DDBJ databases">
        <title>Large-scale comparative analyses of tick genomes elucidate their genetic diversity and vector capacities.</title>
        <authorList>
            <person name="Jia N."/>
            <person name="Wang J."/>
            <person name="Shi W."/>
            <person name="Du L."/>
            <person name="Sun Y."/>
            <person name="Zhan W."/>
            <person name="Jiang J."/>
            <person name="Wang Q."/>
            <person name="Zhang B."/>
            <person name="Ji P."/>
            <person name="Sakyi L.B."/>
            <person name="Cui X."/>
            <person name="Yuan T."/>
            <person name="Jiang B."/>
            <person name="Yang W."/>
            <person name="Lam T.T.-Y."/>
            <person name="Chang Q."/>
            <person name="Ding S."/>
            <person name="Wang X."/>
            <person name="Zhu J."/>
            <person name="Ruan X."/>
            <person name="Zhao L."/>
            <person name="Wei J."/>
            <person name="Que T."/>
            <person name="Du C."/>
            <person name="Cheng J."/>
            <person name="Dai P."/>
            <person name="Han X."/>
            <person name="Huang E."/>
            <person name="Gao Y."/>
            <person name="Liu J."/>
            <person name="Shao H."/>
            <person name="Ye R."/>
            <person name="Li L."/>
            <person name="Wei W."/>
            <person name="Wang X."/>
            <person name="Wang C."/>
            <person name="Yang T."/>
            <person name="Huo Q."/>
            <person name="Li W."/>
            <person name="Guo W."/>
            <person name="Chen H."/>
            <person name="Zhou L."/>
            <person name="Ni X."/>
            <person name="Tian J."/>
            <person name="Zhou Y."/>
            <person name="Sheng Y."/>
            <person name="Liu T."/>
            <person name="Pan Y."/>
            <person name="Xia L."/>
            <person name="Li J."/>
            <person name="Zhao F."/>
            <person name="Cao W."/>
        </authorList>
    </citation>
    <scope>NUCLEOTIDE SEQUENCE</scope>
    <source>
        <strain evidence="1">Hyas-2018</strain>
    </source>
</reference>
<sequence>MSGHQSIAEIVANSVAGEANDCNDDDEHEPQDSVELAVELADPSFADTVTALDLLHRWMHQNTYQRHLKKVLNPAAEEAARTVFADAVEAVKET</sequence>
<proteinExistence type="predicted"/>
<protein>
    <submittedName>
        <fullName evidence="1">Uncharacterized protein</fullName>
    </submittedName>
</protein>
<name>A0ACB7SP17_HYAAI</name>
<evidence type="ECO:0000313" key="1">
    <source>
        <dbReference type="EMBL" id="KAH6934404.1"/>
    </source>
</evidence>
<organism evidence="1 2">
    <name type="scientific">Hyalomma asiaticum</name>
    <name type="common">Tick</name>
    <dbReference type="NCBI Taxonomy" id="266040"/>
    <lineage>
        <taxon>Eukaryota</taxon>
        <taxon>Metazoa</taxon>
        <taxon>Ecdysozoa</taxon>
        <taxon>Arthropoda</taxon>
        <taxon>Chelicerata</taxon>
        <taxon>Arachnida</taxon>
        <taxon>Acari</taxon>
        <taxon>Parasitiformes</taxon>
        <taxon>Ixodida</taxon>
        <taxon>Ixodoidea</taxon>
        <taxon>Ixodidae</taxon>
        <taxon>Hyalomminae</taxon>
        <taxon>Hyalomma</taxon>
    </lineage>
</organism>
<dbReference type="EMBL" id="CM023484">
    <property type="protein sequence ID" value="KAH6934404.1"/>
    <property type="molecule type" value="Genomic_DNA"/>
</dbReference>
<keyword evidence="2" id="KW-1185">Reference proteome</keyword>
<dbReference type="Proteomes" id="UP000821845">
    <property type="component" value="Chromosome 4"/>
</dbReference>
<accession>A0ACB7SP17</accession>
<evidence type="ECO:0000313" key="2">
    <source>
        <dbReference type="Proteomes" id="UP000821845"/>
    </source>
</evidence>
<comment type="caution">
    <text evidence="1">The sequence shown here is derived from an EMBL/GenBank/DDBJ whole genome shotgun (WGS) entry which is preliminary data.</text>
</comment>